<proteinExistence type="predicted"/>
<protein>
    <submittedName>
        <fullName evidence="2">Type II toxin-antitoxin system VapC family toxin</fullName>
    </submittedName>
</protein>
<feature type="domain" description="PIN" evidence="1">
    <location>
        <begin position="2"/>
        <end position="124"/>
    </location>
</feature>
<accession>A0ABS5FMU9</accession>
<dbReference type="Pfam" id="PF01850">
    <property type="entry name" value="PIN"/>
    <property type="match status" value="1"/>
</dbReference>
<keyword evidence="3" id="KW-1185">Reference proteome</keyword>
<sequence>MIYWDSDAFLGWLQSETGKAELCEGTLLRADAGEVLIVTSALTIAEVLWMRNAPPIPKDKAEIVRRFFRRSCMRLRNVTRVVSENAQELVWDHGVRPKDALHVATALEAKVQALETFDEGLLKKSGLIGVPPLLIRKPIAPAQQKLL</sequence>
<dbReference type="EMBL" id="JAFCJH010000022">
    <property type="protein sequence ID" value="MBR0797979.1"/>
    <property type="molecule type" value="Genomic_DNA"/>
</dbReference>
<dbReference type="Proteomes" id="UP001315278">
    <property type="component" value="Unassembled WGS sequence"/>
</dbReference>
<name>A0ABS5FMU9_9BRAD</name>
<evidence type="ECO:0000259" key="1">
    <source>
        <dbReference type="Pfam" id="PF01850"/>
    </source>
</evidence>
<dbReference type="Gene3D" id="3.40.50.1010">
    <property type="entry name" value="5'-nuclease"/>
    <property type="match status" value="1"/>
</dbReference>
<dbReference type="InterPro" id="IPR029060">
    <property type="entry name" value="PIN-like_dom_sf"/>
</dbReference>
<organism evidence="2 3">
    <name type="scientific">Bradyrhizobium jicamae</name>
    <dbReference type="NCBI Taxonomy" id="280332"/>
    <lineage>
        <taxon>Bacteria</taxon>
        <taxon>Pseudomonadati</taxon>
        <taxon>Pseudomonadota</taxon>
        <taxon>Alphaproteobacteria</taxon>
        <taxon>Hyphomicrobiales</taxon>
        <taxon>Nitrobacteraceae</taxon>
        <taxon>Bradyrhizobium</taxon>
    </lineage>
</organism>
<dbReference type="InterPro" id="IPR002716">
    <property type="entry name" value="PIN_dom"/>
</dbReference>
<evidence type="ECO:0000313" key="3">
    <source>
        <dbReference type="Proteomes" id="UP001315278"/>
    </source>
</evidence>
<reference evidence="3" key="1">
    <citation type="journal article" date="2021" name="ISME J.">
        <title>Evolutionary origin and ecological implication of a unique nif island in free-living Bradyrhizobium lineages.</title>
        <authorList>
            <person name="Tao J."/>
        </authorList>
    </citation>
    <scope>NUCLEOTIDE SEQUENCE [LARGE SCALE GENOMIC DNA]</scope>
    <source>
        <strain evidence="3">SZCCT0434</strain>
    </source>
</reference>
<evidence type="ECO:0000313" key="2">
    <source>
        <dbReference type="EMBL" id="MBR0797979.1"/>
    </source>
</evidence>
<dbReference type="RefSeq" id="WP_212493525.1">
    <property type="nucleotide sequence ID" value="NZ_JAFCJH010000022.1"/>
</dbReference>
<dbReference type="SUPFAM" id="SSF88723">
    <property type="entry name" value="PIN domain-like"/>
    <property type="match status" value="1"/>
</dbReference>
<gene>
    <name evidence="2" type="ORF">JQ615_21550</name>
</gene>
<comment type="caution">
    <text evidence="2">The sequence shown here is derived from an EMBL/GenBank/DDBJ whole genome shotgun (WGS) entry which is preliminary data.</text>
</comment>